<accession>A0A6V8LR38</accession>
<comment type="subcellular location">
    <subcellularLocation>
        <location evidence="3 16">Cytoplasm</location>
    </subcellularLocation>
</comment>
<dbReference type="UniPathway" id="UPA00241">
    <property type="reaction ID" value="UER00352"/>
</dbReference>
<keyword evidence="8 16" id="KW-0808">Transferase</keyword>
<comment type="catalytic activity">
    <reaction evidence="1 16">
        <text>(R)-pantothenate + ATP = (R)-4'-phosphopantothenate + ADP + H(+)</text>
        <dbReference type="Rhea" id="RHEA:16373"/>
        <dbReference type="ChEBI" id="CHEBI:10986"/>
        <dbReference type="ChEBI" id="CHEBI:15378"/>
        <dbReference type="ChEBI" id="CHEBI:29032"/>
        <dbReference type="ChEBI" id="CHEBI:30616"/>
        <dbReference type="ChEBI" id="CHEBI:456216"/>
        <dbReference type="EC" id="2.7.1.33"/>
    </reaction>
</comment>
<dbReference type="PANTHER" id="PTHR34265:SF1">
    <property type="entry name" value="TYPE III PANTOTHENATE KINASE"/>
    <property type="match status" value="1"/>
</dbReference>
<feature type="binding site" evidence="16">
    <location>
        <position position="134"/>
    </location>
    <ligand>
        <name>ATP</name>
        <dbReference type="ChEBI" id="CHEBI:30616"/>
    </ligand>
</feature>
<organism evidence="17 18">
    <name type="scientific">Fundidesulfovibrio magnetotacticus</name>
    <dbReference type="NCBI Taxonomy" id="2730080"/>
    <lineage>
        <taxon>Bacteria</taxon>
        <taxon>Pseudomonadati</taxon>
        <taxon>Thermodesulfobacteriota</taxon>
        <taxon>Desulfovibrionia</taxon>
        <taxon>Desulfovibrionales</taxon>
        <taxon>Desulfovibrionaceae</taxon>
        <taxon>Fundidesulfovibrio</taxon>
    </lineage>
</organism>
<feature type="binding site" evidence="16">
    <location>
        <position position="131"/>
    </location>
    <ligand>
        <name>K(+)</name>
        <dbReference type="ChEBI" id="CHEBI:29103"/>
    </ligand>
</feature>
<evidence type="ECO:0000256" key="7">
    <source>
        <dbReference type="ARBA" id="ARBA00022490"/>
    </source>
</evidence>
<dbReference type="RefSeq" id="WP_173085553.1">
    <property type="nucleotide sequence ID" value="NZ_BLTE01000013.1"/>
</dbReference>
<evidence type="ECO:0000256" key="8">
    <source>
        <dbReference type="ARBA" id="ARBA00022679"/>
    </source>
</evidence>
<feature type="binding site" evidence="16">
    <location>
        <position position="187"/>
    </location>
    <ligand>
        <name>substrate</name>
    </ligand>
</feature>
<evidence type="ECO:0000256" key="12">
    <source>
        <dbReference type="ARBA" id="ARBA00022958"/>
    </source>
</evidence>
<name>A0A6V8LR38_9BACT</name>
<dbReference type="Gene3D" id="3.30.420.40">
    <property type="match status" value="2"/>
</dbReference>
<dbReference type="NCBIfam" id="NF009855">
    <property type="entry name" value="PRK13321.1"/>
    <property type="match status" value="1"/>
</dbReference>
<dbReference type="InterPro" id="IPR004619">
    <property type="entry name" value="Type_III_PanK"/>
</dbReference>
<keyword evidence="7 16" id="KW-0963">Cytoplasm</keyword>
<dbReference type="GO" id="GO:0005524">
    <property type="term" value="F:ATP binding"/>
    <property type="evidence" value="ECO:0007669"/>
    <property type="project" value="UniProtKB-UniRule"/>
</dbReference>
<evidence type="ECO:0000256" key="14">
    <source>
        <dbReference type="ARBA" id="ARBA00038036"/>
    </source>
</evidence>
<keyword evidence="11 16" id="KW-0067">ATP-binding</keyword>
<dbReference type="PANTHER" id="PTHR34265">
    <property type="entry name" value="TYPE III PANTOTHENATE KINASE"/>
    <property type="match status" value="1"/>
</dbReference>
<dbReference type="CDD" id="cd24015">
    <property type="entry name" value="ASKHA_NBD_PanK-III"/>
    <property type="match status" value="1"/>
</dbReference>
<dbReference type="EC" id="2.7.1.33" evidence="6 16"/>
<protein>
    <recommendedName>
        <fullName evidence="15 16">Type III pantothenate kinase</fullName>
        <ecNumber evidence="6 16">2.7.1.33</ecNumber>
    </recommendedName>
    <alternativeName>
        <fullName evidence="16">PanK-III</fullName>
    </alternativeName>
    <alternativeName>
        <fullName evidence="16">Pantothenic acid kinase</fullName>
    </alternativeName>
</protein>
<dbReference type="GO" id="GO:0046872">
    <property type="term" value="F:metal ion binding"/>
    <property type="evidence" value="ECO:0007669"/>
    <property type="project" value="UniProtKB-KW"/>
</dbReference>
<evidence type="ECO:0000256" key="15">
    <source>
        <dbReference type="ARBA" id="ARBA00040883"/>
    </source>
</evidence>
<dbReference type="GO" id="GO:0005737">
    <property type="term" value="C:cytoplasm"/>
    <property type="evidence" value="ECO:0007669"/>
    <property type="project" value="UniProtKB-SubCell"/>
</dbReference>
<comment type="similarity">
    <text evidence="14 16">Belongs to the type III pantothenate kinase family.</text>
</comment>
<comment type="subunit">
    <text evidence="5 16">Homodimer.</text>
</comment>
<comment type="cofactor">
    <cofactor evidence="2">
        <name>K(+)</name>
        <dbReference type="ChEBI" id="CHEBI:29103"/>
    </cofactor>
</comment>
<evidence type="ECO:0000256" key="3">
    <source>
        <dbReference type="ARBA" id="ARBA00004496"/>
    </source>
</evidence>
<evidence type="ECO:0000313" key="17">
    <source>
        <dbReference type="EMBL" id="GFK94962.1"/>
    </source>
</evidence>
<dbReference type="Proteomes" id="UP000494245">
    <property type="component" value="Unassembled WGS sequence"/>
</dbReference>
<evidence type="ECO:0000256" key="2">
    <source>
        <dbReference type="ARBA" id="ARBA00001958"/>
    </source>
</evidence>
<gene>
    <name evidence="16 17" type="primary">coaX</name>
    <name evidence="17" type="ORF">NNJEOMEG_02810</name>
</gene>
<evidence type="ECO:0000256" key="6">
    <source>
        <dbReference type="ARBA" id="ARBA00012102"/>
    </source>
</evidence>
<reference evidence="17 18" key="2">
    <citation type="submission" date="2020-05" db="EMBL/GenBank/DDBJ databases">
        <title>Draft genome sequence of Desulfovibrio sp. strainFSS-1.</title>
        <authorList>
            <person name="Shimoshige H."/>
            <person name="Kobayashi H."/>
            <person name="Maekawa T."/>
        </authorList>
    </citation>
    <scope>NUCLEOTIDE SEQUENCE [LARGE SCALE GENOMIC DNA]</scope>
    <source>
        <strain evidence="17 18">SIID29052-01</strain>
    </source>
</reference>
<keyword evidence="16" id="KW-0479">Metal-binding</keyword>
<feature type="binding site" evidence="16">
    <location>
        <begin position="7"/>
        <end position="14"/>
    </location>
    <ligand>
        <name>ATP</name>
        <dbReference type="ChEBI" id="CHEBI:30616"/>
    </ligand>
</feature>
<feature type="binding site" evidence="16">
    <location>
        <position position="101"/>
    </location>
    <ligand>
        <name>substrate</name>
    </ligand>
</feature>
<comment type="pathway">
    <text evidence="4 16">Cofactor biosynthesis; coenzyme A biosynthesis; CoA from (R)-pantothenate: step 1/5.</text>
</comment>
<dbReference type="GO" id="GO:0015937">
    <property type="term" value="P:coenzyme A biosynthetic process"/>
    <property type="evidence" value="ECO:0007669"/>
    <property type="project" value="UniProtKB-UniRule"/>
</dbReference>
<evidence type="ECO:0000256" key="9">
    <source>
        <dbReference type="ARBA" id="ARBA00022741"/>
    </source>
</evidence>
<dbReference type="HAMAP" id="MF_01274">
    <property type="entry name" value="Pantothen_kinase_3"/>
    <property type="match status" value="1"/>
</dbReference>
<feature type="active site" description="Proton acceptor" evidence="16">
    <location>
        <position position="110"/>
    </location>
</feature>
<evidence type="ECO:0000256" key="13">
    <source>
        <dbReference type="ARBA" id="ARBA00022993"/>
    </source>
</evidence>
<evidence type="ECO:0000256" key="5">
    <source>
        <dbReference type="ARBA" id="ARBA00011738"/>
    </source>
</evidence>
<evidence type="ECO:0000313" key="18">
    <source>
        <dbReference type="Proteomes" id="UP000494245"/>
    </source>
</evidence>
<dbReference type="EMBL" id="BLTE01000013">
    <property type="protein sequence ID" value="GFK94962.1"/>
    <property type="molecule type" value="Genomic_DNA"/>
</dbReference>
<evidence type="ECO:0000256" key="16">
    <source>
        <dbReference type="HAMAP-Rule" id="MF_01274"/>
    </source>
</evidence>
<keyword evidence="18" id="KW-1185">Reference proteome</keyword>
<evidence type="ECO:0000256" key="11">
    <source>
        <dbReference type="ARBA" id="ARBA00022840"/>
    </source>
</evidence>
<evidence type="ECO:0000256" key="4">
    <source>
        <dbReference type="ARBA" id="ARBA00005225"/>
    </source>
</evidence>
<comment type="function">
    <text evidence="16">Catalyzes the phosphorylation of pantothenate (Pan), the first step in CoA biosynthesis.</text>
</comment>
<keyword evidence="9 16" id="KW-0547">Nucleotide-binding</keyword>
<sequence length="278" mass="29914">MALLLFDIGNTNIKLGLYRAESGLSSYVLPTPRSSTADQLGLDLAAILVREGVEPEALEAVLAVSVVPPVNPMLRQACNRFLGKTPLFVPEDVPVPLENRYERPEQVGADRLVAAYAARRCSSTHCLVSVDFGTATTFDVVRGSSYLGGLICPGVLSSARALAQDTAKLPQIDLEPASLKLTIGRSTVESLNQGLLFGFASMVEGILDRLEDHLGEPVTVVATGGFAAQLARVCPAIANVRPELLLEGLRLVYEESARARHARAKDREQTIIPQRRTT</sequence>
<comment type="cofactor">
    <cofactor evidence="16">
        <name>NH4(+)</name>
        <dbReference type="ChEBI" id="CHEBI:28938"/>
    </cofactor>
    <cofactor evidence="16">
        <name>K(+)</name>
        <dbReference type="ChEBI" id="CHEBI:29103"/>
    </cofactor>
    <text evidence="16">A monovalent cation. Ammonium or potassium.</text>
</comment>
<reference evidence="17 18" key="1">
    <citation type="submission" date="2020-04" db="EMBL/GenBank/DDBJ databases">
        <authorList>
            <consortium name="Desulfovibrio sp. FSS-1 genome sequencing consortium"/>
            <person name="Shimoshige H."/>
            <person name="Kobayashi H."/>
            <person name="Maekawa T."/>
        </authorList>
    </citation>
    <scope>NUCLEOTIDE SEQUENCE [LARGE SCALE GENOMIC DNA]</scope>
    <source>
        <strain evidence="17 18">SIID29052-01</strain>
    </source>
</reference>
<proteinExistence type="inferred from homology"/>
<feature type="binding site" evidence="16">
    <location>
        <begin position="108"/>
        <end position="111"/>
    </location>
    <ligand>
        <name>substrate</name>
    </ligand>
</feature>
<dbReference type="InterPro" id="IPR043129">
    <property type="entry name" value="ATPase_NBD"/>
</dbReference>
<keyword evidence="12 16" id="KW-0630">Potassium</keyword>
<dbReference type="Pfam" id="PF03309">
    <property type="entry name" value="Pan_kinase"/>
    <property type="match status" value="1"/>
</dbReference>
<keyword evidence="13 16" id="KW-0173">Coenzyme A biosynthesis</keyword>
<dbReference type="NCBIfam" id="TIGR00671">
    <property type="entry name" value="baf"/>
    <property type="match status" value="1"/>
</dbReference>
<evidence type="ECO:0000256" key="1">
    <source>
        <dbReference type="ARBA" id="ARBA00001206"/>
    </source>
</evidence>
<comment type="caution">
    <text evidence="17">The sequence shown here is derived from an EMBL/GenBank/DDBJ whole genome shotgun (WGS) entry which is preliminary data.</text>
</comment>
<dbReference type="GO" id="GO:0004594">
    <property type="term" value="F:pantothenate kinase activity"/>
    <property type="evidence" value="ECO:0007669"/>
    <property type="project" value="UniProtKB-UniRule"/>
</dbReference>
<keyword evidence="10 16" id="KW-0418">Kinase</keyword>
<evidence type="ECO:0000256" key="10">
    <source>
        <dbReference type="ARBA" id="ARBA00022777"/>
    </source>
</evidence>
<dbReference type="AlphaFoldDB" id="A0A6V8LR38"/>
<dbReference type="SUPFAM" id="SSF53067">
    <property type="entry name" value="Actin-like ATPase domain"/>
    <property type="match status" value="2"/>
</dbReference>